<keyword evidence="4" id="KW-1185">Reference proteome</keyword>
<feature type="chain" id="PRO_5045645346" evidence="2">
    <location>
        <begin position="21"/>
        <end position="44"/>
    </location>
</feature>
<keyword evidence="2" id="KW-0732">Signal</keyword>
<feature type="signal peptide" evidence="2">
    <location>
        <begin position="1"/>
        <end position="20"/>
    </location>
</feature>
<sequence>MNLLSSALLLGLLFTPISSAIVDPGGGGSPPKPPTEPIRIERVS</sequence>
<name>A0ABT9W0S7_9BACI</name>
<dbReference type="EMBL" id="JAUSTY010000011">
    <property type="protein sequence ID" value="MDQ0166811.1"/>
    <property type="molecule type" value="Genomic_DNA"/>
</dbReference>
<evidence type="ECO:0000256" key="2">
    <source>
        <dbReference type="SAM" id="SignalP"/>
    </source>
</evidence>
<protein>
    <submittedName>
        <fullName evidence="3">Uncharacterized protein</fullName>
    </submittedName>
</protein>
<evidence type="ECO:0000256" key="1">
    <source>
        <dbReference type="SAM" id="MobiDB-lite"/>
    </source>
</evidence>
<accession>A0ABT9W0S7</accession>
<feature type="region of interest" description="Disordered" evidence="1">
    <location>
        <begin position="22"/>
        <end position="44"/>
    </location>
</feature>
<proteinExistence type="predicted"/>
<gene>
    <name evidence="3" type="ORF">J2S11_002727</name>
</gene>
<evidence type="ECO:0000313" key="3">
    <source>
        <dbReference type="EMBL" id="MDQ0166811.1"/>
    </source>
</evidence>
<comment type="caution">
    <text evidence="3">The sequence shown here is derived from an EMBL/GenBank/DDBJ whole genome shotgun (WGS) entry which is preliminary data.</text>
</comment>
<dbReference type="Proteomes" id="UP001235840">
    <property type="component" value="Unassembled WGS sequence"/>
</dbReference>
<evidence type="ECO:0000313" key="4">
    <source>
        <dbReference type="Proteomes" id="UP001235840"/>
    </source>
</evidence>
<organism evidence="3 4">
    <name type="scientific">Caldalkalibacillus horti</name>
    <dbReference type="NCBI Taxonomy" id="77523"/>
    <lineage>
        <taxon>Bacteria</taxon>
        <taxon>Bacillati</taxon>
        <taxon>Bacillota</taxon>
        <taxon>Bacilli</taxon>
        <taxon>Bacillales</taxon>
        <taxon>Bacillaceae</taxon>
        <taxon>Caldalkalibacillus</taxon>
    </lineage>
</organism>
<reference evidence="3 4" key="1">
    <citation type="submission" date="2023-07" db="EMBL/GenBank/DDBJ databases">
        <title>Genomic Encyclopedia of Type Strains, Phase IV (KMG-IV): sequencing the most valuable type-strain genomes for metagenomic binning, comparative biology and taxonomic classification.</title>
        <authorList>
            <person name="Goeker M."/>
        </authorList>
    </citation>
    <scope>NUCLEOTIDE SEQUENCE [LARGE SCALE GENOMIC DNA]</scope>
    <source>
        <strain evidence="3 4">DSM 12751</strain>
    </source>
</reference>